<dbReference type="KEGG" id="dya:Dyak_GE18476"/>
<dbReference type="GO" id="GO:0016042">
    <property type="term" value="P:lipid catabolic process"/>
    <property type="evidence" value="ECO:0007669"/>
    <property type="project" value="UniProtKB-KW"/>
</dbReference>
<dbReference type="HOGENOM" id="CLU_006439_0_0_1"/>
<evidence type="ECO:0000256" key="1">
    <source>
        <dbReference type="ARBA" id="ARBA00010701"/>
    </source>
</evidence>
<dbReference type="GO" id="GO:0007618">
    <property type="term" value="P:mating"/>
    <property type="evidence" value="ECO:0007669"/>
    <property type="project" value="EnsemblMetazoa"/>
</dbReference>
<dbReference type="Gene3D" id="3.40.50.1820">
    <property type="entry name" value="alpha/beta hydrolase"/>
    <property type="match status" value="1"/>
</dbReference>
<evidence type="ECO:0000256" key="7">
    <source>
        <dbReference type="SAM" id="MobiDB-lite"/>
    </source>
</evidence>
<dbReference type="InterPro" id="IPR029058">
    <property type="entry name" value="AB_hydrolase_fold"/>
</dbReference>
<dbReference type="SUPFAM" id="SSF53474">
    <property type="entry name" value="alpha/beta-Hydrolases"/>
    <property type="match status" value="1"/>
</dbReference>
<proteinExistence type="inferred from homology"/>
<comment type="similarity">
    <text evidence="1">Belongs to the AB hydrolase superfamily. Lipase family.</text>
</comment>
<protein>
    <recommendedName>
        <fullName evidence="8">AB hydrolase-1 domain-containing protein</fullName>
    </recommendedName>
</protein>
<organism evidence="9 10">
    <name type="scientific">Drosophila yakuba</name>
    <name type="common">Fruit fly</name>
    <dbReference type="NCBI Taxonomy" id="7245"/>
    <lineage>
        <taxon>Eukaryota</taxon>
        <taxon>Metazoa</taxon>
        <taxon>Ecdysozoa</taxon>
        <taxon>Arthropoda</taxon>
        <taxon>Hexapoda</taxon>
        <taxon>Insecta</taxon>
        <taxon>Pterygota</taxon>
        <taxon>Neoptera</taxon>
        <taxon>Endopterygota</taxon>
        <taxon>Diptera</taxon>
        <taxon>Brachycera</taxon>
        <taxon>Muscomorpha</taxon>
        <taxon>Ephydroidea</taxon>
        <taxon>Drosophilidae</taxon>
        <taxon>Drosophila</taxon>
        <taxon>Sophophora</taxon>
    </lineage>
</organism>
<evidence type="ECO:0000256" key="6">
    <source>
        <dbReference type="ARBA" id="ARBA00023180"/>
    </source>
</evidence>
<dbReference type="OrthoDB" id="9974421at2759"/>
<feature type="region of interest" description="Disordered" evidence="7">
    <location>
        <begin position="433"/>
        <end position="652"/>
    </location>
</feature>
<dbReference type="InterPro" id="IPR000073">
    <property type="entry name" value="AB_hydrolase_1"/>
</dbReference>
<evidence type="ECO:0000313" key="9">
    <source>
        <dbReference type="EMBL" id="EDW87965.2"/>
    </source>
</evidence>
<feature type="compositionally biased region" description="Low complexity" evidence="7">
    <location>
        <begin position="433"/>
        <end position="622"/>
    </location>
</feature>
<evidence type="ECO:0000256" key="2">
    <source>
        <dbReference type="ARBA" id="ARBA00022729"/>
    </source>
</evidence>
<dbReference type="AlphaFoldDB" id="B4P0S0"/>
<keyword evidence="4" id="KW-0442">Lipid degradation</keyword>
<dbReference type="Proteomes" id="UP000002282">
    <property type="component" value="Chromosome 2L"/>
</dbReference>
<dbReference type="Pfam" id="PF00561">
    <property type="entry name" value="Abhydrolase_1"/>
    <property type="match status" value="1"/>
</dbReference>
<dbReference type="EMBL" id="CM000157">
    <property type="protein sequence ID" value="EDW87965.2"/>
    <property type="molecule type" value="Genomic_DNA"/>
</dbReference>
<dbReference type="GO" id="GO:0016787">
    <property type="term" value="F:hydrolase activity"/>
    <property type="evidence" value="ECO:0007669"/>
    <property type="project" value="UniProtKB-KW"/>
</dbReference>
<sequence length="1028" mass="114876">MQALLQEQALWKAQSQPLSQAQAESQAQSQAQLQARLQEQAKTLAQLQALLQAQPQAQSQEQAQSQVNLEELLQVHALSLAQLQAQLQAQTQSQPQSQEKSQEQSKAQSQAQAQSLAQWQAQVQSLAQLHAQLQALLQEQTLWQAQSQTQSQEQLRAQSQAQWLEQAQSLAQSHVQLQALLQEQTLWKAQSQPLSQAQAQSQAKSQSQLRALLQKQAMSLAQLQALLQAQPQAQSQEQAQSQINLQELLQVHAQSVAQLQTQLQTQSQEQAQAQALIQSQSQASTLPMPRPQYEILPSKNGPVQQDPNLRYVMIPSRPKVIRPNPYIIIPPYGEVRHQPQLPPNPQESDLRQLIITSQIRPRPNRYIWNPIKQINENASINTDYLLEWYPYKNERDRKGVHLELNEQKINNLAPVLQLRPAIPAIKPQLPLELQSQQNSQSHNSESQKQLQSQLDLQLSVSGSSGSQSHSQSQLNSQSLGSQSELQSQLGSQISGSQSSEPQSQSQSQLSSESTGSQSQLQSQLGSQLSGSQSSESQSQSQSQVNSQSSESQSQLQSQLSSESSGSHSQHYSQSSKSQSQSQSQHYSQSSKSQSQSQSQLYSQSPGSQSQSQLQIRSQLDSSEPNARTHGNHFKNAKTNEVTSEYKVDSPPNYLTQADILDNSRLTTVNLIEKYGYPSGTNYVTSEDGYKLCLHRIPRPGAEPVLLVHGLLASSASWVELGPKDGLAYILYRKGYDVWMLNTRGNIYSRENLNQGQIPRKYWDFSFHEIGKFDVPAAIDHILSHTKKPKIQYIGHSQGSTAFFVMCSERPKYAPKVHLMQALSPTVYLQENRSPVLKFLGMFKGKYSMLLNLLGGYEISAKTKLIQQFRQHICSGSELASRICAIFDFVLCGFDWKSFNKTLTPIVAAHASQGASAKQIYHYAQLQGDLNFQRFDHGAVLNRVRYESSDPPAYNLSQTTSKVVLHHGGGDWLGSTSDVIRLQERLPNLVESRKVNFEGFSHFDFTLSKDVRPLLYSHVLRHMSAHLSG</sequence>
<name>B4P0S0_DROYA</name>
<keyword evidence="2" id="KW-0732">Signal</keyword>
<keyword evidence="5" id="KW-0443">Lipid metabolism</keyword>
<feature type="domain" description="AB hydrolase-1" evidence="8">
    <location>
        <begin position="703"/>
        <end position="1004"/>
    </location>
</feature>
<evidence type="ECO:0000259" key="8">
    <source>
        <dbReference type="Pfam" id="PF00561"/>
    </source>
</evidence>
<evidence type="ECO:0000256" key="4">
    <source>
        <dbReference type="ARBA" id="ARBA00022963"/>
    </source>
</evidence>
<reference evidence="9 10" key="1">
    <citation type="journal article" date="2007" name="Nature">
        <title>Evolution of genes and genomes on the Drosophila phylogeny.</title>
        <authorList>
            <consortium name="Drosophila 12 Genomes Consortium"/>
            <person name="Clark A.G."/>
            <person name="Eisen M.B."/>
            <person name="Smith D.R."/>
            <person name="Bergman C.M."/>
            <person name="Oliver B."/>
            <person name="Markow T.A."/>
            <person name="Kaufman T.C."/>
            <person name="Kellis M."/>
            <person name="Gelbart W."/>
            <person name="Iyer V.N."/>
            <person name="Pollard D.A."/>
            <person name="Sackton T.B."/>
            <person name="Larracuente A.M."/>
            <person name="Singh N.D."/>
            <person name="Abad J.P."/>
            <person name="Abt D.N."/>
            <person name="Adryan B."/>
            <person name="Aguade M."/>
            <person name="Akashi H."/>
            <person name="Anderson W.W."/>
            <person name="Aquadro C.F."/>
            <person name="Ardell D.H."/>
            <person name="Arguello R."/>
            <person name="Artieri C.G."/>
            <person name="Barbash D.A."/>
            <person name="Barker D."/>
            <person name="Barsanti P."/>
            <person name="Batterham P."/>
            <person name="Batzoglou S."/>
            <person name="Begun D."/>
            <person name="Bhutkar A."/>
            <person name="Blanco E."/>
            <person name="Bosak S.A."/>
            <person name="Bradley R.K."/>
            <person name="Brand A.D."/>
            <person name="Brent M.R."/>
            <person name="Brooks A.N."/>
            <person name="Brown R.H."/>
            <person name="Butlin R.K."/>
            <person name="Caggese C."/>
            <person name="Calvi B.R."/>
            <person name="Bernardo de Carvalho A."/>
            <person name="Caspi A."/>
            <person name="Castrezana S."/>
            <person name="Celniker S.E."/>
            <person name="Chang J.L."/>
            <person name="Chapple C."/>
            <person name="Chatterji S."/>
            <person name="Chinwalla A."/>
            <person name="Civetta A."/>
            <person name="Clifton S.W."/>
            <person name="Comeron J.M."/>
            <person name="Costello J.C."/>
            <person name="Coyne J.A."/>
            <person name="Daub J."/>
            <person name="David R.G."/>
            <person name="Delcher A.L."/>
            <person name="Delehaunty K."/>
            <person name="Do C.B."/>
            <person name="Ebling H."/>
            <person name="Edwards K."/>
            <person name="Eickbush T."/>
            <person name="Evans J.D."/>
            <person name="Filipski A."/>
            <person name="Findeiss S."/>
            <person name="Freyhult E."/>
            <person name="Fulton L."/>
            <person name="Fulton R."/>
            <person name="Garcia A.C."/>
            <person name="Gardiner A."/>
            <person name="Garfield D.A."/>
            <person name="Garvin B.E."/>
            <person name="Gibson G."/>
            <person name="Gilbert D."/>
            <person name="Gnerre S."/>
            <person name="Godfrey J."/>
            <person name="Good R."/>
            <person name="Gotea V."/>
            <person name="Gravely B."/>
            <person name="Greenberg A.J."/>
            <person name="Griffiths-Jones S."/>
            <person name="Gross S."/>
            <person name="Guigo R."/>
            <person name="Gustafson E.A."/>
            <person name="Haerty W."/>
            <person name="Hahn M.W."/>
            <person name="Halligan D.L."/>
            <person name="Halpern A.L."/>
            <person name="Halter G.M."/>
            <person name="Han M.V."/>
            <person name="Heger A."/>
            <person name="Hillier L."/>
            <person name="Hinrichs A.S."/>
            <person name="Holmes I."/>
            <person name="Hoskins R.A."/>
            <person name="Hubisz M.J."/>
            <person name="Hultmark D."/>
            <person name="Huntley M.A."/>
            <person name="Jaffe D.B."/>
            <person name="Jagadeeshan S."/>
            <person name="Jeck W.R."/>
            <person name="Johnson J."/>
            <person name="Jones C.D."/>
            <person name="Jordan W.C."/>
            <person name="Karpen G.H."/>
            <person name="Kataoka E."/>
            <person name="Keightley P.D."/>
            <person name="Kheradpour P."/>
            <person name="Kirkness E.F."/>
            <person name="Koerich L.B."/>
            <person name="Kristiansen K."/>
            <person name="Kudrna D."/>
            <person name="Kulathinal R.J."/>
            <person name="Kumar S."/>
            <person name="Kwok R."/>
            <person name="Lander E."/>
            <person name="Langley C.H."/>
            <person name="Lapoint R."/>
            <person name="Lazzaro B.P."/>
            <person name="Lee S.J."/>
            <person name="Levesque L."/>
            <person name="Li R."/>
            <person name="Lin C.F."/>
            <person name="Lin M.F."/>
            <person name="Lindblad-Toh K."/>
            <person name="Llopart A."/>
            <person name="Long M."/>
            <person name="Low L."/>
            <person name="Lozovsky E."/>
            <person name="Lu J."/>
            <person name="Luo M."/>
            <person name="Machado C.A."/>
            <person name="Makalowski W."/>
            <person name="Marzo M."/>
            <person name="Matsuda M."/>
            <person name="Matzkin L."/>
            <person name="McAllister B."/>
            <person name="McBride C.S."/>
            <person name="McKernan B."/>
            <person name="McKernan K."/>
            <person name="Mendez-Lago M."/>
            <person name="Minx P."/>
            <person name="Mollenhauer M.U."/>
            <person name="Montooth K."/>
            <person name="Mount S.M."/>
            <person name="Mu X."/>
            <person name="Myers E."/>
            <person name="Negre B."/>
            <person name="Newfeld S."/>
            <person name="Nielsen R."/>
            <person name="Noor M.A."/>
            <person name="O'Grady P."/>
            <person name="Pachter L."/>
            <person name="Papaceit M."/>
            <person name="Parisi M.J."/>
            <person name="Parisi M."/>
            <person name="Parts L."/>
            <person name="Pedersen J.S."/>
            <person name="Pesole G."/>
            <person name="Phillippy A.M."/>
            <person name="Ponting C.P."/>
            <person name="Pop M."/>
            <person name="Porcelli D."/>
            <person name="Powell J.R."/>
            <person name="Prohaska S."/>
            <person name="Pruitt K."/>
            <person name="Puig M."/>
            <person name="Quesneville H."/>
            <person name="Ram K.R."/>
            <person name="Rand D."/>
            <person name="Rasmussen M.D."/>
            <person name="Reed L.K."/>
            <person name="Reenan R."/>
            <person name="Reily A."/>
            <person name="Remington K.A."/>
            <person name="Rieger T.T."/>
            <person name="Ritchie M.G."/>
            <person name="Robin C."/>
            <person name="Rogers Y.H."/>
            <person name="Rohde C."/>
            <person name="Rozas J."/>
            <person name="Rubenfield M.J."/>
            <person name="Ruiz A."/>
            <person name="Russo S."/>
            <person name="Salzberg S.L."/>
            <person name="Sanchez-Gracia A."/>
            <person name="Saranga D.J."/>
            <person name="Sato H."/>
            <person name="Schaeffer S.W."/>
            <person name="Schatz M.C."/>
            <person name="Schlenke T."/>
            <person name="Schwartz R."/>
            <person name="Segarra C."/>
            <person name="Singh R.S."/>
            <person name="Sirot L."/>
            <person name="Sirota M."/>
            <person name="Sisneros N.B."/>
            <person name="Smith C.D."/>
            <person name="Smith T.F."/>
            <person name="Spieth J."/>
            <person name="Stage D.E."/>
            <person name="Stark A."/>
            <person name="Stephan W."/>
            <person name="Strausberg R.L."/>
            <person name="Strempel S."/>
            <person name="Sturgill D."/>
            <person name="Sutton G."/>
            <person name="Sutton G.G."/>
            <person name="Tao W."/>
            <person name="Teichmann S."/>
            <person name="Tobari Y.N."/>
            <person name="Tomimura Y."/>
            <person name="Tsolas J.M."/>
            <person name="Valente V.L."/>
            <person name="Venter E."/>
            <person name="Venter J.C."/>
            <person name="Vicario S."/>
            <person name="Vieira F.G."/>
            <person name="Vilella A.J."/>
            <person name="Villasante A."/>
            <person name="Walenz B."/>
            <person name="Wang J."/>
            <person name="Wasserman M."/>
            <person name="Watts T."/>
            <person name="Wilson D."/>
            <person name="Wilson R.K."/>
            <person name="Wing R.A."/>
            <person name="Wolfner M.F."/>
            <person name="Wong A."/>
            <person name="Wong G.K."/>
            <person name="Wu C.I."/>
            <person name="Wu G."/>
            <person name="Yamamoto D."/>
            <person name="Yang H.P."/>
            <person name="Yang S.P."/>
            <person name="Yorke J.A."/>
            <person name="Yoshida K."/>
            <person name="Zdobnov E."/>
            <person name="Zhang P."/>
            <person name="Zhang Y."/>
            <person name="Zimin A.V."/>
            <person name="Baldwin J."/>
            <person name="Abdouelleil A."/>
            <person name="Abdulkadir J."/>
            <person name="Abebe A."/>
            <person name="Abera B."/>
            <person name="Abreu J."/>
            <person name="Acer S.C."/>
            <person name="Aftuck L."/>
            <person name="Alexander A."/>
            <person name="An P."/>
            <person name="Anderson E."/>
            <person name="Anderson S."/>
            <person name="Arachi H."/>
            <person name="Azer M."/>
            <person name="Bachantsang P."/>
            <person name="Barry A."/>
            <person name="Bayul T."/>
            <person name="Berlin A."/>
            <person name="Bessette D."/>
            <person name="Bloom T."/>
            <person name="Blye J."/>
            <person name="Boguslavskiy L."/>
            <person name="Bonnet C."/>
            <person name="Boukhgalter B."/>
            <person name="Bourzgui I."/>
            <person name="Brown A."/>
            <person name="Cahill P."/>
            <person name="Channer S."/>
            <person name="Cheshatsang Y."/>
            <person name="Chuda L."/>
            <person name="Citroen M."/>
            <person name="Collymore A."/>
            <person name="Cooke P."/>
            <person name="Costello M."/>
            <person name="D'Aco K."/>
            <person name="Daza R."/>
            <person name="De Haan G."/>
            <person name="DeGray S."/>
            <person name="DeMaso C."/>
            <person name="Dhargay N."/>
            <person name="Dooley K."/>
            <person name="Dooley E."/>
            <person name="Doricent M."/>
            <person name="Dorje P."/>
            <person name="Dorjee K."/>
            <person name="Dupes A."/>
            <person name="Elong R."/>
            <person name="Falk J."/>
            <person name="Farina A."/>
            <person name="Faro S."/>
            <person name="Ferguson D."/>
            <person name="Fisher S."/>
            <person name="Foley C.D."/>
            <person name="Franke A."/>
            <person name="Friedrich D."/>
            <person name="Gadbois L."/>
            <person name="Gearin G."/>
            <person name="Gearin C.R."/>
            <person name="Giannoukos G."/>
            <person name="Goode T."/>
            <person name="Graham J."/>
            <person name="Grandbois E."/>
            <person name="Grewal S."/>
            <person name="Gyaltsen K."/>
            <person name="Hafez N."/>
            <person name="Hagos B."/>
            <person name="Hall J."/>
            <person name="Henson C."/>
            <person name="Hollinger A."/>
            <person name="Honan T."/>
            <person name="Huard M.D."/>
            <person name="Hughes L."/>
            <person name="Hurhula B."/>
            <person name="Husby M.E."/>
            <person name="Kamat A."/>
            <person name="Kanga B."/>
            <person name="Kashin S."/>
            <person name="Khazanovich D."/>
            <person name="Kisner P."/>
            <person name="Lance K."/>
            <person name="Lara M."/>
            <person name="Lee W."/>
            <person name="Lennon N."/>
            <person name="Letendre F."/>
            <person name="LeVine R."/>
            <person name="Lipovsky A."/>
            <person name="Liu X."/>
            <person name="Liu J."/>
            <person name="Liu S."/>
            <person name="Lokyitsang T."/>
            <person name="Lokyitsang Y."/>
            <person name="Lubonja R."/>
            <person name="Lui A."/>
            <person name="MacDonald P."/>
            <person name="Magnisalis V."/>
            <person name="Maru K."/>
            <person name="Matthews C."/>
            <person name="McCusker W."/>
            <person name="McDonough S."/>
            <person name="Mehta T."/>
            <person name="Meldrim J."/>
            <person name="Meneus L."/>
            <person name="Mihai O."/>
            <person name="Mihalev A."/>
            <person name="Mihova T."/>
            <person name="Mittelman R."/>
            <person name="Mlenga V."/>
            <person name="Montmayeur A."/>
            <person name="Mulrain L."/>
            <person name="Navidi A."/>
            <person name="Naylor J."/>
            <person name="Negash T."/>
            <person name="Nguyen T."/>
            <person name="Nguyen N."/>
            <person name="Nicol R."/>
            <person name="Norbu C."/>
            <person name="Norbu N."/>
            <person name="Novod N."/>
            <person name="O'Neill B."/>
            <person name="Osman S."/>
            <person name="Markiewicz E."/>
            <person name="Oyono O.L."/>
            <person name="Patti C."/>
            <person name="Phunkhang P."/>
            <person name="Pierre F."/>
            <person name="Priest M."/>
            <person name="Raghuraman S."/>
            <person name="Rege F."/>
            <person name="Reyes R."/>
            <person name="Rise C."/>
            <person name="Rogov P."/>
            <person name="Ross K."/>
            <person name="Ryan E."/>
            <person name="Settipalli S."/>
            <person name="Shea T."/>
            <person name="Sherpa N."/>
            <person name="Shi L."/>
            <person name="Shih D."/>
            <person name="Sparrow T."/>
            <person name="Spaulding J."/>
            <person name="Stalker J."/>
            <person name="Stange-Thomann N."/>
            <person name="Stavropoulos S."/>
            <person name="Stone C."/>
            <person name="Strader C."/>
            <person name="Tesfaye S."/>
            <person name="Thomson T."/>
            <person name="Thoulutsang Y."/>
            <person name="Thoulutsang D."/>
            <person name="Topham K."/>
            <person name="Topping I."/>
            <person name="Tsamla T."/>
            <person name="Vassiliev H."/>
            <person name="Vo A."/>
            <person name="Wangchuk T."/>
            <person name="Wangdi T."/>
            <person name="Weiand M."/>
            <person name="Wilkinson J."/>
            <person name="Wilson A."/>
            <person name="Yadav S."/>
            <person name="Young G."/>
            <person name="Yu Q."/>
            <person name="Zembek L."/>
            <person name="Zhong D."/>
            <person name="Zimmer A."/>
            <person name="Zwirko Z."/>
            <person name="Jaffe D.B."/>
            <person name="Alvarez P."/>
            <person name="Brockman W."/>
            <person name="Butler J."/>
            <person name="Chin C."/>
            <person name="Gnerre S."/>
            <person name="Grabherr M."/>
            <person name="Kleber M."/>
            <person name="Mauceli E."/>
            <person name="MacCallum I."/>
        </authorList>
    </citation>
    <scope>NUCLEOTIDE SEQUENCE [LARGE SCALE GENOMIC DNA]</scope>
    <source>
        <strain evidence="10">Tai18E2 / Tucson 14021-0261.01</strain>
    </source>
</reference>
<gene>
    <name evidence="9" type="primary">Dyak\GE18476</name>
    <name evidence="9" type="synonym">dyak_GLEANR_2264</name>
    <name evidence="9" type="synonym">GE18476</name>
    <name evidence="9" type="ORF">Dyak_GE18476</name>
</gene>
<keyword evidence="3" id="KW-0378">Hydrolase</keyword>
<dbReference type="ESTHER" id="droya-b4p0s0">
    <property type="family name" value="Acidic_Lipase"/>
</dbReference>
<evidence type="ECO:0000256" key="3">
    <source>
        <dbReference type="ARBA" id="ARBA00022801"/>
    </source>
</evidence>
<accession>B4P0S0</accession>
<keyword evidence="10" id="KW-1185">Reference proteome</keyword>
<dbReference type="PANTHER" id="PTHR11005">
    <property type="entry name" value="LYSOSOMAL ACID LIPASE-RELATED"/>
    <property type="match status" value="1"/>
</dbReference>
<reference evidence="9 10" key="2">
    <citation type="journal article" date="2007" name="PLoS Biol.">
        <title>Principles of genome evolution in the Drosophila melanogaster species group.</title>
        <authorList>
            <person name="Ranz J.M."/>
            <person name="Maurin D."/>
            <person name="Chan Y.S."/>
            <person name="von Grotthuss M."/>
            <person name="Hillier L.W."/>
            <person name="Roote J."/>
            <person name="Ashburner M."/>
            <person name="Bergman C.M."/>
        </authorList>
    </citation>
    <scope>NUCLEOTIDE SEQUENCE [LARGE SCALE GENOMIC DNA]</scope>
    <source>
        <strain evidence="10">Tai18E2 / Tucson 14021-0261.01</strain>
    </source>
</reference>
<evidence type="ECO:0000313" key="10">
    <source>
        <dbReference type="Proteomes" id="UP000002282"/>
    </source>
</evidence>
<dbReference type="eggNOG" id="KOG2624">
    <property type="taxonomic scope" value="Eukaryota"/>
</dbReference>
<keyword evidence="6" id="KW-0325">Glycoprotein</keyword>
<evidence type="ECO:0000256" key="5">
    <source>
        <dbReference type="ARBA" id="ARBA00023098"/>
    </source>
</evidence>
<dbReference type="FunFam" id="3.40.50.1820:FF:000057">
    <property type="entry name" value="Lipase"/>
    <property type="match status" value="1"/>
</dbReference>